<evidence type="ECO:0000313" key="1">
    <source>
        <dbReference type="EMBL" id="KAJ9098693.1"/>
    </source>
</evidence>
<organism evidence="1 2">
    <name type="scientific">Naganishia friedmannii</name>
    <dbReference type="NCBI Taxonomy" id="89922"/>
    <lineage>
        <taxon>Eukaryota</taxon>
        <taxon>Fungi</taxon>
        <taxon>Dikarya</taxon>
        <taxon>Basidiomycota</taxon>
        <taxon>Agaricomycotina</taxon>
        <taxon>Tremellomycetes</taxon>
        <taxon>Filobasidiales</taxon>
        <taxon>Filobasidiaceae</taxon>
        <taxon>Naganishia</taxon>
    </lineage>
</organism>
<proteinExistence type="predicted"/>
<dbReference type="EMBL" id="JASBWT010000014">
    <property type="protein sequence ID" value="KAJ9098693.1"/>
    <property type="molecule type" value="Genomic_DNA"/>
</dbReference>
<sequence>MNRITSAFSGVVGGTSVSSSDKADTSSIHPPSIRNSSHTHEHSSSSYLHEHVLGQTRRPDLAFGGTSNSVAPSPTEADFPLEHSQSQGRRTQERYHPDTAGASGGLEYLYDDPRRPYYCQNLAPSPGRTSWHQSTVSGGSVGGGGGSVGGSSSGNSGSNHDGGRKSSQMQGQQQHPRSNLALGAGSSGTTTSSGFSKTGSFGSSSLASASFSYEDADYALPFSHAQAAHTQQQQQQHMKNGSGSFASSSSVAAGYHSDSEGSRIPYSHHPHLGSNSRAYAGPDRYVKTVLTYATYSGTSNRRGNRGGGGGSVGIGGAGGQADRPLGFKSMAKGPEGSNRVVLAANDALRIVAITSPTTSSSGASSKPASSSPLAQDEKSSSTSSQSTSSTSSIKPAGFTSTGGPRAFAHGPGGARIEEVVNLWKGVPQGSVARVVNCVDWGVGEREVSAGHSRAMLCLAMSKTPAQGHRVLTAGADGFAKLWDLRQPQNPALMSVRHPSPIVSLAFSPPGLDNASAQNSYILGLENGSIFRYEWRMAARSVGRITAAHGAKAVMALEWKECGPGDRDAAGGQGVGSGGWLASGGLDRTVKIWDMTAVEMPTYPYHTIFTPHPVRRLAWRPGHDTEIAVVSIPTTTTFGTSCKTMQQSQNNEEGTAAEQMDESRLEVWDVRRGHVAKYILGKASRFGETGAVTDLIWPDGYAVQTCYSNGAVVQHDIRSHIRPLDHMPRQAVAWSPQGEATFSLDRWVVGEIPFDDIKPEFTEQALPFARKAISDPPFSTRQVTLTFPPDQLADDKFRYLAYAYKLEPGENTDDTCEWNAQCASEVDEHQHVRLWLLVKQLFQRQQEHPVPNVDGRVGPIAPLSATATGDRIPEATFDSAPPDASRLASDDSSQNDKGSSGKEGGDSRSEESSIKPKQPQQAVTMADLRSSNNTKRRASSSDSSSGSDSPPYDDISKTPMPGKFQLGSLTPSIQDSQLSDASAFRFGGASSAKTPGTTSMKSPLFNALSRLPNTGVSEGDDDIVSVNGGATRPSRPAGPHARPSVYHVREDTAKSETASTVRVSPSIQPAFSRRPSDMVSLPTAVITVYQNPEEKRREEQRLKVLRDWRVFHVSILRTAYTTMVERGEVQTACAIYLVAGHVLGLSDQEGQMLVETYLDQLDRRRLSGVAAAIRRDYKGTKGQTLLFRAGAASVSCMRDVEVRHQPRYHYNDRTQQPRSHSPSPFNNWRQMATPGKRYSSPTGGTDAGCTRSPSRGPLSSAGDATTTRMDHDDPLDVTGSLMTWDAYPRSCVTGCGCACNGP</sequence>
<name>A0ACC2VH44_9TREE</name>
<evidence type="ECO:0000313" key="2">
    <source>
        <dbReference type="Proteomes" id="UP001227268"/>
    </source>
</evidence>
<gene>
    <name evidence="1" type="ORF">QFC21_004341</name>
</gene>
<reference evidence="1" key="1">
    <citation type="submission" date="2023-04" db="EMBL/GenBank/DDBJ databases">
        <title>Draft Genome sequencing of Naganishia species isolated from polar environments using Oxford Nanopore Technology.</title>
        <authorList>
            <person name="Leo P."/>
            <person name="Venkateswaran K."/>
        </authorList>
    </citation>
    <scope>NUCLEOTIDE SEQUENCE</scope>
    <source>
        <strain evidence="1">MNA-CCFEE 5423</strain>
    </source>
</reference>
<accession>A0ACC2VH44</accession>
<dbReference type="Proteomes" id="UP001227268">
    <property type="component" value="Unassembled WGS sequence"/>
</dbReference>
<keyword evidence="2" id="KW-1185">Reference proteome</keyword>
<comment type="caution">
    <text evidence="1">The sequence shown here is derived from an EMBL/GenBank/DDBJ whole genome shotgun (WGS) entry which is preliminary data.</text>
</comment>
<protein>
    <submittedName>
        <fullName evidence="1">Uncharacterized protein</fullName>
    </submittedName>
</protein>